<comment type="subunit">
    <text evidence="3">Homotrimer.</text>
</comment>
<evidence type="ECO:0000256" key="4">
    <source>
        <dbReference type="ARBA" id="ARBA00023239"/>
    </source>
</evidence>
<reference evidence="6" key="2">
    <citation type="submission" date="2020-09" db="EMBL/GenBank/DDBJ databases">
        <authorList>
            <person name="Sun Q."/>
            <person name="Kim S."/>
        </authorList>
    </citation>
    <scope>NUCLEOTIDE SEQUENCE</scope>
    <source>
        <strain evidence="6">KCTC 32501</strain>
    </source>
</reference>
<dbReference type="PROSITE" id="PS00160">
    <property type="entry name" value="ALDOLASE_KDPG_KHG_2"/>
    <property type="match status" value="1"/>
</dbReference>
<dbReference type="GO" id="GO:0016829">
    <property type="term" value="F:lyase activity"/>
    <property type="evidence" value="ECO:0007669"/>
    <property type="project" value="UniProtKB-KW"/>
</dbReference>
<dbReference type="Proteomes" id="UP000614287">
    <property type="component" value="Unassembled WGS sequence"/>
</dbReference>
<keyword evidence="7" id="KW-1185">Reference proteome</keyword>
<dbReference type="InterPro" id="IPR031338">
    <property type="entry name" value="KDPG/KHG_AS_2"/>
</dbReference>
<evidence type="ECO:0000256" key="5">
    <source>
        <dbReference type="ARBA" id="ARBA00023277"/>
    </source>
</evidence>
<accession>A0A8J3CKY6</accession>
<dbReference type="RefSeq" id="WP_189493160.1">
    <property type="nucleotide sequence ID" value="NZ_BMZG01000006.1"/>
</dbReference>
<comment type="caution">
    <text evidence="6">The sequence shown here is derived from an EMBL/GenBank/DDBJ whole genome shotgun (WGS) entry which is preliminary data.</text>
</comment>
<dbReference type="NCBIfam" id="TIGR01182">
    <property type="entry name" value="eda"/>
    <property type="match status" value="1"/>
</dbReference>
<evidence type="ECO:0000313" key="6">
    <source>
        <dbReference type="EMBL" id="GHA73572.1"/>
    </source>
</evidence>
<evidence type="ECO:0000256" key="1">
    <source>
        <dbReference type="ARBA" id="ARBA00004761"/>
    </source>
</evidence>
<dbReference type="EMBL" id="BMZG01000006">
    <property type="protein sequence ID" value="GHA73572.1"/>
    <property type="molecule type" value="Genomic_DNA"/>
</dbReference>
<keyword evidence="5" id="KW-0119">Carbohydrate metabolism</keyword>
<dbReference type="PANTHER" id="PTHR30246">
    <property type="entry name" value="2-KETO-3-DEOXY-6-PHOSPHOGLUCONATE ALDOLASE"/>
    <property type="match status" value="1"/>
</dbReference>
<dbReference type="NCBIfam" id="NF004325">
    <property type="entry name" value="PRK05718.1"/>
    <property type="match status" value="1"/>
</dbReference>
<evidence type="ECO:0000256" key="2">
    <source>
        <dbReference type="ARBA" id="ARBA00006906"/>
    </source>
</evidence>
<keyword evidence="4" id="KW-0456">Lyase</keyword>
<proteinExistence type="inferred from homology"/>
<gene>
    <name evidence="6" type="primary">eda</name>
    <name evidence="6" type="ORF">GCM10009007_13250</name>
</gene>
<organism evidence="6 7">
    <name type="scientific">Formosimonas limnophila</name>
    <dbReference type="NCBI Taxonomy" id="1384487"/>
    <lineage>
        <taxon>Bacteria</taxon>
        <taxon>Pseudomonadati</taxon>
        <taxon>Pseudomonadota</taxon>
        <taxon>Betaproteobacteria</taxon>
        <taxon>Burkholderiales</taxon>
        <taxon>Burkholderiaceae</taxon>
        <taxon>Formosimonas</taxon>
    </lineage>
</organism>
<dbReference type="SUPFAM" id="SSF51569">
    <property type="entry name" value="Aldolase"/>
    <property type="match status" value="1"/>
</dbReference>
<comment type="similarity">
    <text evidence="2">Belongs to the KHG/KDPG aldolase family.</text>
</comment>
<evidence type="ECO:0000256" key="3">
    <source>
        <dbReference type="ARBA" id="ARBA00011233"/>
    </source>
</evidence>
<comment type="pathway">
    <text evidence="1">Carbohydrate acid metabolism.</text>
</comment>
<reference evidence="6" key="1">
    <citation type="journal article" date="2014" name="Int. J. Syst. Evol. Microbiol.">
        <title>Complete genome sequence of Corynebacterium casei LMG S-19264T (=DSM 44701T), isolated from a smear-ripened cheese.</title>
        <authorList>
            <consortium name="US DOE Joint Genome Institute (JGI-PGF)"/>
            <person name="Walter F."/>
            <person name="Albersmeier A."/>
            <person name="Kalinowski J."/>
            <person name="Ruckert C."/>
        </authorList>
    </citation>
    <scope>NUCLEOTIDE SEQUENCE</scope>
    <source>
        <strain evidence="6">KCTC 32501</strain>
    </source>
</reference>
<dbReference type="CDD" id="cd00452">
    <property type="entry name" value="KDPG_aldolase"/>
    <property type="match status" value="1"/>
</dbReference>
<dbReference type="Pfam" id="PF01081">
    <property type="entry name" value="Aldolase"/>
    <property type="match status" value="1"/>
</dbReference>
<evidence type="ECO:0000313" key="7">
    <source>
        <dbReference type="Proteomes" id="UP000614287"/>
    </source>
</evidence>
<name>A0A8J3CKY6_9BURK</name>
<dbReference type="PANTHER" id="PTHR30246:SF1">
    <property type="entry name" value="2-DEHYDRO-3-DEOXY-6-PHOSPHOGALACTONATE ALDOLASE-RELATED"/>
    <property type="match status" value="1"/>
</dbReference>
<dbReference type="AlphaFoldDB" id="A0A8J3CKY6"/>
<dbReference type="InterPro" id="IPR000887">
    <property type="entry name" value="Aldlse_KDPG_KHG"/>
</dbReference>
<protein>
    <submittedName>
        <fullName evidence="6">2-dehydro-3-deoxy-phosphogluconate aldolase</fullName>
    </submittedName>
</protein>
<dbReference type="Gene3D" id="3.20.20.70">
    <property type="entry name" value="Aldolase class I"/>
    <property type="match status" value="1"/>
</dbReference>
<sequence>MQQLKTALTKCKIVPVVVVKDVAHAAPLANALANSGLTVVEVTMRTPAALNVISEMVKARPDLVTGAGTVLNAQHLQQARDAGANFGVSPGTSVALREAILASGWNFIPGCATPSEAMTLAEHGFEVVKLFPAEVIGGLNMLKSMAAPLPHIKFMPTGGVTLAKVAEYAAQPNVAAVGGTWIVPPTLLEAGDFAAIEKLAREAHDAANGLISV</sequence>
<dbReference type="InterPro" id="IPR013785">
    <property type="entry name" value="Aldolase_TIM"/>
</dbReference>